<sequence length="148" mass="15744">MNTFTKGVIMVLKKLFTAIGIAAAGLALSLSAASPAAAVPTEVPTPVKSRIEHGTAQDQDTVPASAVEQRTCRARFAEGVNHRLRAEAGSAILGSIPAGTWVQTSCTRVAGGEYTACGHSSDFWMEVYWKGNWGHSAWGCVKDWEYTS</sequence>
<keyword evidence="1" id="KW-0732">Signal</keyword>
<comment type="caution">
    <text evidence="2">The sequence shown here is derived from an EMBL/GenBank/DDBJ whole genome shotgun (WGS) entry which is preliminary data.</text>
</comment>
<accession>A0A6L5G700</accession>
<feature type="chain" id="PRO_5026779274" description="SH3 domain-containing protein" evidence="1">
    <location>
        <begin position="39"/>
        <end position="148"/>
    </location>
</feature>
<evidence type="ECO:0000313" key="3">
    <source>
        <dbReference type="Proteomes" id="UP000477750"/>
    </source>
</evidence>
<proteinExistence type="predicted"/>
<evidence type="ECO:0000256" key="1">
    <source>
        <dbReference type="SAM" id="SignalP"/>
    </source>
</evidence>
<dbReference type="AlphaFoldDB" id="A0A6L5G700"/>
<gene>
    <name evidence="2" type="ORF">GFD30_07385</name>
</gene>
<feature type="signal peptide" evidence="1">
    <location>
        <begin position="1"/>
        <end position="38"/>
    </location>
</feature>
<dbReference type="Proteomes" id="UP000477750">
    <property type="component" value="Unassembled WGS sequence"/>
</dbReference>
<evidence type="ECO:0008006" key="4">
    <source>
        <dbReference type="Google" id="ProtNLM"/>
    </source>
</evidence>
<name>A0A6L5G700_9ACTN</name>
<protein>
    <recommendedName>
        <fullName evidence="4">SH3 domain-containing protein</fullName>
    </recommendedName>
</protein>
<reference evidence="2 3" key="1">
    <citation type="submission" date="2019-10" db="EMBL/GenBank/DDBJ databases">
        <title>Glycomyces albidus sp. nov., a novel actinomycete isolated from rhizosphere soil of wheat (Triticum aestivum L.).</title>
        <authorList>
            <person name="Qian L."/>
        </authorList>
    </citation>
    <scope>NUCLEOTIDE SEQUENCE [LARGE SCALE GENOMIC DNA]</scope>
    <source>
        <strain evidence="2 3">NEAU-7082</strain>
    </source>
</reference>
<dbReference type="EMBL" id="WIAO01000006">
    <property type="protein sequence ID" value="MQM25393.1"/>
    <property type="molecule type" value="Genomic_DNA"/>
</dbReference>
<organism evidence="2 3">
    <name type="scientific">Glycomyces albidus</name>
    <dbReference type="NCBI Taxonomy" id="2656774"/>
    <lineage>
        <taxon>Bacteria</taxon>
        <taxon>Bacillati</taxon>
        <taxon>Actinomycetota</taxon>
        <taxon>Actinomycetes</taxon>
        <taxon>Glycomycetales</taxon>
        <taxon>Glycomycetaceae</taxon>
        <taxon>Glycomyces</taxon>
    </lineage>
</organism>
<dbReference type="RefSeq" id="WP_153024545.1">
    <property type="nucleotide sequence ID" value="NZ_WIAO01000006.1"/>
</dbReference>
<keyword evidence="3" id="KW-1185">Reference proteome</keyword>
<evidence type="ECO:0000313" key="2">
    <source>
        <dbReference type="EMBL" id="MQM25393.1"/>
    </source>
</evidence>